<evidence type="ECO:0000256" key="3">
    <source>
        <dbReference type="ARBA" id="ARBA00022964"/>
    </source>
</evidence>
<accession>A0A512N8F1</accession>
<protein>
    <submittedName>
        <fullName evidence="7">Taurine dioxygenase</fullName>
    </submittedName>
</protein>
<evidence type="ECO:0000256" key="5">
    <source>
        <dbReference type="ARBA" id="ARBA00023004"/>
    </source>
</evidence>
<evidence type="ECO:0000256" key="4">
    <source>
        <dbReference type="ARBA" id="ARBA00023002"/>
    </source>
</evidence>
<dbReference type="OrthoDB" id="7346227at2"/>
<keyword evidence="5" id="KW-0408">Iron</keyword>
<dbReference type="PANTHER" id="PTHR30468">
    <property type="entry name" value="ALPHA-KETOGLUTARATE-DEPENDENT SULFONATE DIOXYGENASE"/>
    <property type="match status" value="1"/>
</dbReference>
<dbReference type="Gene3D" id="3.60.130.10">
    <property type="entry name" value="Clavaminate synthase-like"/>
    <property type="match status" value="1"/>
</dbReference>
<reference evidence="7 8" key="1">
    <citation type="submission" date="2019-07" db="EMBL/GenBank/DDBJ databases">
        <title>Whole genome shotgun sequence of Reyranella soli NBRC 108950.</title>
        <authorList>
            <person name="Hosoyama A."/>
            <person name="Uohara A."/>
            <person name="Ohji S."/>
            <person name="Ichikawa N."/>
        </authorList>
    </citation>
    <scope>NUCLEOTIDE SEQUENCE [LARGE SCALE GENOMIC DNA]</scope>
    <source>
        <strain evidence="7 8">NBRC 108950</strain>
    </source>
</reference>
<evidence type="ECO:0000313" key="7">
    <source>
        <dbReference type="EMBL" id="GEP55270.1"/>
    </source>
</evidence>
<keyword evidence="4" id="KW-0560">Oxidoreductase</keyword>
<dbReference type="InterPro" id="IPR003819">
    <property type="entry name" value="TauD/TfdA-like"/>
</dbReference>
<proteinExistence type="inferred from homology"/>
<evidence type="ECO:0000259" key="6">
    <source>
        <dbReference type="Pfam" id="PF02668"/>
    </source>
</evidence>
<dbReference type="InterPro" id="IPR051323">
    <property type="entry name" value="AtsK-like"/>
</dbReference>
<dbReference type="PANTHER" id="PTHR30468:SF1">
    <property type="entry name" value="ALPHA-KETOGLUTARATE-DEPENDENT SULFONATE DIOXYGENASE"/>
    <property type="match status" value="1"/>
</dbReference>
<evidence type="ECO:0000256" key="2">
    <source>
        <dbReference type="ARBA" id="ARBA00022723"/>
    </source>
</evidence>
<keyword evidence="3 7" id="KW-0223">Dioxygenase</keyword>
<dbReference type="GO" id="GO:0005737">
    <property type="term" value="C:cytoplasm"/>
    <property type="evidence" value="ECO:0007669"/>
    <property type="project" value="TreeGrafter"/>
</dbReference>
<name>A0A512N8F1_9HYPH</name>
<dbReference type="Pfam" id="PF02668">
    <property type="entry name" value="TauD"/>
    <property type="match status" value="1"/>
</dbReference>
<dbReference type="GO" id="GO:0006790">
    <property type="term" value="P:sulfur compound metabolic process"/>
    <property type="evidence" value="ECO:0007669"/>
    <property type="project" value="TreeGrafter"/>
</dbReference>
<keyword evidence="8" id="KW-1185">Reference proteome</keyword>
<organism evidence="7 8">
    <name type="scientific">Reyranella soli</name>
    <dbReference type="NCBI Taxonomy" id="1230389"/>
    <lineage>
        <taxon>Bacteria</taxon>
        <taxon>Pseudomonadati</taxon>
        <taxon>Pseudomonadota</taxon>
        <taxon>Alphaproteobacteria</taxon>
        <taxon>Hyphomicrobiales</taxon>
        <taxon>Reyranellaceae</taxon>
        <taxon>Reyranella</taxon>
    </lineage>
</organism>
<dbReference type="RefSeq" id="WP_147149367.1">
    <property type="nucleotide sequence ID" value="NZ_BKAJ01000036.1"/>
</dbReference>
<comment type="similarity">
    <text evidence="1">Belongs to the TfdA dioxygenase family.</text>
</comment>
<dbReference type="GO" id="GO:0046872">
    <property type="term" value="F:metal ion binding"/>
    <property type="evidence" value="ECO:0007669"/>
    <property type="project" value="UniProtKB-KW"/>
</dbReference>
<gene>
    <name evidence="7" type="ORF">RSO01_24360</name>
</gene>
<dbReference type="Proteomes" id="UP000321058">
    <property type="component" value="Unassembled WGS sequence"/>
</dbReference>
<dbReference type="GO" id="GO:0000908">
    <property type="term" value="F:taurine dioxygenase activity"/>
    <property type="evidence" value="ECO:0007669"/>
    <property type="project" value="TreeGrafter"/>
</dbReference>
<comment type="caution">
    <text evidence="7">The sequence shown here is derived from an EMBL/GenBank/DDBJ whole genome shotgun (WGS) entry which is preliminary data.</text>
</comment>
<sequence length="283" mass="32475">MSLSFRPLSHALGAEVQGVDLAQPLSNSEFDQIHRTFLERGILLFRDQKITREQHIAFSRRFGELDRHDNLPRDRHPDYPELLLVTNIPEEDGKPSASKYTGQQWHSDMSFTLVPSLGSLLRGIIIPPVGGDTMFTNMYRAYDTLSDGMKAMIEPLHAIHTGRRKVLDTSSEREKEQSKINPPIAQPVVRVHPETGRKALYIGDKVSCLVGMTEEESKPLIDYLVKHATRPQFVYRHQWRRDDIVLWDNRCTMHIALGDYEEGETRHLERTTVKGTPSGYYLQ</sequence>
<dbReference type="EMBL" id="BKAJ01000036">
    <property type="protein sequence ID" value="GEP55270.1"/>
    <property type="molecule type" value="Genomic_DNA"/>
</dbReference>
<dbReference type="SUPFAM" id="SSF51197">
    <property type="entry name" value="Clavaminate synthase-like"/>
    <property type="match status" value="1"/>
</dbReference>
<feature type="domain" description="TauD/TfdA-like" evidence="6">
    <location>
        <begin position="5"/>
        <end position="272"/>
    </location>
</feature>
<evidence type="ECO:0000313" key="8">
    <source>
        <dbReference type="Proteomes" id="UP000321058"/>
    </source>
</evidence>
<keyword evidence="2" id="KW-0479">Metal-binding</keyword>
<dbReference type="AlphaFoldDB" id="A0A512N8F1"/>
<dbReference type="InterPro" id="IPR042098">
    <property type="entry name" value="TauD-like_sf"/>
</dbReference>
<evidence type="ECO:0000256" key="1">
    <source>
        <dbReference type="ARBA" id="ARBA00005896"/>
    </source>
</evidence>